<keyword evidence="2" id="KW-0645">Protease</keyword>
<dbReference type="GO" id="GO:0006508">
    <property type="term" value="P:proteolysis"/>
    <property type="evidence" value="ECO:0007669"/>
    <property type="project" value="UniProtKB-KW"/>
</dbReference>
<dbReference type="FunFam" id="2.40.10.10:FF:000036">
    <property type="entry name" value="Trypsin beta"/>
    <property type="match status" value="1"/>
</dbReference>
<dbReference type="PANTHER" id="PTHR24252">
    <property type="entry name" value="ACROSIN-RELATED"/>
    <property type="match status" value="1"/>
</dbReference>
<dbReference type="SUPFAM" id="SSF50494">
    <property type="entry name" value="Trypsin-like serine proteases"/>
    <property type="match status" value="1"/>
</dbReference>
<dbReference type="OrthoDB" id="10061449at2759"/>
<dbReference type="InterPro" id="IPR043504">
    <property type="entry name" value="Peptidase_S1_PA_chymotrypsin"/>
</dbReference>
<dbReference type="Pfam" id="PF00089">
    <property type="entry name" value="Trypsin"/>
    <property type="match status" value="1"/>
</dbReference>
<dbReference type="GO" id="GO:0004252">
    <property type="term" value="F:serine-type endopeptidase activity"/>
    <property type="evidence" value="ECO:0007669"/>
    <property type="project" value="InterPro"/>
</dbReference>
<gene>
    <name evidence="9" type="primary">LOC115631441</name>
</gene>
<dbReference type="PANTHER" id="PTHR24252:SF7">
    <property type="entry name" value="HYALIN"/>
    <property type="match status" value="1"/>
</dbReference>
<dbReference type="Gene3D" id="2.40.10.10">
    <property type="entry name" value="Trypsin-like serine proteases"/>
    <property type="match status" value="1"/>
</dbReference>
<feature type="domain" description="Peptidase S1" evidence="7">
    <location>
        <begin position="39"/>
        <end position="271"/>
    </location>
</feature>
<evidence type="ECO:0000256" key="6">
    <source>
        <dbReference type="SAM" id="Phobius"/>
    </source>
</evidence>
<keyword evidence="6" id="KW-0472">Membrane</keyword>
<proteinExistence type="predicted"/>
<organism evidence="8 9">
    <name type="scientific">Drosophila lebanonensis</name>
    <name type="common">Fruit fly</name>
    <name type="synonym">Scaptodrosophila lebanonensis</name>
    <dbReference type="NCBI Taxonomy" id="7225"/>
    <lineage>
        <taxon>Eukaryota</taxon>
        <taxon>Metazoa</taxon>
        <taxon>Ecdysozoa</taxon>
        <taxon>Arthropoda</taxon>
        <taxon>Hexapoda</taxon>
        <taxon>Insecta</taxon>
        <taxon>Pterygota</taxon>
        <taxon>Neoptera</taxon>
        <taxon>Endopterygota</taxon>
        <taxon>Diptera</taxon>
        <taxon>Brachycera</taxon>
        <taxon>Muscomorpha</taxon>
        <taxon>Ephydroidea</taxon>
        <taxon>Drosophilidae</taxon>
        <taxon>Scaptodrosophila</taxon>
    </lineage>
</organism>
<dbReference type="AlphaFoldDB" id="A0A6J2U922"/>
<keyword evidence="6" id="KW-1133">Transmembrane helix</keyword>
<name>A0A6J2U922_DROLE</name>
<evidence type="ECO:0000256" key="5">
    <source>
        <dbReference type="ARBA" id="ARBA00023157"/>
    </source>
</evidence>
<reference evidence="9" key="1">
    <citation type="submission" date="2025-08" db="UniProtKB">
        <authorList>
            <consortium name="RefSeq"/>
        </authorList>
    </citation>
    <scope>IDENTIFICATION</scope>
    <source>
        <strain evidence="9">11010-0011.00</strain>
        <tissue evidence="9">Whole body</tissue>
    </source>
</reference>
<evidence type="ECO:0000313" key="8">
    <source>
        <dbReference type="Proteomes" id="UP000504634"/>
    </source>
</evidence>
<accession>A0A6J2U922</accession>
<dbReference type="Proteomes" id="UP000504634">
    <property type="component" value="Unplaced"/>
</dbReference>
<dbReference type="GeneID" id="115631441"/>
<keyword evidence="5" id="KW-1015">Disulfide bond</keyword>
<dbReference type="InterPro" id="IPR018114">
    <property type="entry name" value="TRYPSIN_HIS"/>
</dbReference>
<dbReference type="InterPro" id="IPR001254">
    <property type="entry name" value="Trypsin_dom"/>
</dbReference>
<dbReference type="PROSITE" id="PS50240">
    <property type="entry name" value="TRYPSIN_DOM"/>
    <property type="match status" value="1"/>
</dbReference>
<dbReference type="CDD" id="cd00190">
    <property type="entry name" value="Tryp_SPc"/>
    <property type="match status" value="1"/>
</dbReference>
<comment type="subcellular location">
    <subcellularLocation>
        <location evidence="1">Secreted</location>
        <location evidence="1">Extracellular space</location>
    </subcellularLocation>
</comment>
<evidence type="ECO:0000256" key="1">
    <source>
        <dbReference type="ARBA" id="ARBA00004239"/>
    </source>
</evidence>
<dbReference type="GO" id="GO:0005576">
    <property type="term" value="C:extracellular region"/>
    <property type="evidence" value="ECO:0007669"/>
    <property type="project" value="UniProtKB-SubCell"/>
</dbReference>
<dbReference type="RefSeq" id="XP_030384043.1">
    <property type="nucleotide sequence ID" value="XM_030528183.1"/>
</dbReference>
<keyword evidence="4" id="KW-0720">Serine protease</keyword>
<dbReference type="PRINTS" id="PR00722">
    <property type="entry name" value="CHYMOTRYPSIN"/>
</dbReference>
<evidence type="ECO:0000313" key="9">
    <source>
        <dbReference type="RefSeq" id="XP_030384043.1"/>
    </source>
</evidence>
<dbReference type="PROSITE" id="PS00134">
    <property type="entry name" value="TRYPSIN_HIS"/>
    <property type="match status" value="1"/>
</dbReference>
<feature type="transmembrane region" description="Helical" evidence="6">
    <location>
        <begin position="12"/>
        <end position="34"/>
    </location>
</feature>
<dbReference type="FunFam" id="2.40.10.10:FF:000068">
    <property type="entry name" value="transmembrane protease serine 2"/>
    <property type="match status" value="1"/>
</dbReference>
<sequence>MAANGHTKIFCTYLFLCVIGLILGLGGVIAVSAIPNGRVVGGVAATANSAPYIVSMQYQGTHYCAASIINQNWLITAAHCLTNSAQVLQSTLVAGSIYVAGTASTTQKRTITYFIANDLYTGGTAPYDIGLVYTPTSFVWSAAVAPISLPTAGAVPTGSANLYGWGSTSTTNTAQYPSVLQVAANIPIITLSACESALGQQGTSVHSTNLCTGPLTGGVSICSSDSGGPLVQNNVLIGIVSWGKLPCGQANSPSVYVQVSSFTTWVAANQKLPSK</sequence>
<keyword evidence="3" id="KW-0378">Hydrolase</keyword>
<evidence type="ECO:0000256" key="3">
    <source>
        <dbReference type="ARBA" id="ARBA00022801"/>
    </source>
</evidence>
<dbReference type="SMART" id="SM00020">
    <property type="entry name" value="Tryp_SPc"/>
    <property type="match status" value="1"/>
</dbReference>
<dbReference type="InterPro" id="IPR001314">
    <property type="entry name" value="Peptidase_S1A"/>
</dbReference>
<evidence type="ECO:0000256" key="4">
    <source>
        <dbReference type="ARBA" id="ARBA00022825"/>
    </source>
</evidence>
<keyword evidence="6" id="KW-0812">Transmembrane</keyword>
<keyword evidence="8" id="KW-1185">Reference proteome</keyword>
<evidence type="ECO:0000256" key="2">
    <source>
        <dbReference type="ARBA" id="ARBA00022670"/>
    </source>
</evidence>
<protein>
    <submittedName>
        <fullName evidence="9">Trypsin alpha</fullName>
    </submittedName>
</protein>
<dbReference type="InterPro" id="IPR009003">
    <property type="entry name" value="Peptidase_S1_PA"/>
</dbReference>
<evidence type="ECO:0000259" key="7">
    <source>
        <dbReference type="PROSITE" id="PS50240"/>
    </source>
</evidence>